<organism evidence="1 2">
    <name type="scientific">Ensete ventricosum</name>
    <name type="common">Abyssinian banana</name>
    <name type="synonym">Musa ensete</name>
    <dbReference type="NCBI Taxonomy" id="4639"/>
    <lineage>
        <taxon>Eukaryota</taxon>
        <taxon>Viridiplantae</taxon>
        <taxon>Streptophyta</taxon>
        <taxon>Embryophyta</taxon>
        <taxon>Tracheophyta</taxon>
        <taxon>Spermatophyta</taxon>
        <taxon>Magnoliopsida</taxon>
        <taxon>Liliopsida</taxon>
        <taxon>Zingiberales</taxon>
        <taxon>Musaceae</taxon>
        <taxon>Ensete</taxon>
    </lineage>
</organism>
<evidence type="ECO:0000313" key="2">
    <source>
        <dbReference type="Proteomes" id="UP000287651"/>
    </source>
</evidence>
<reference evidence="1 2" key="1">
    <citation type="journal article" date="2014" name="Agronomy (Basel)">
        <title>A Draft Genome Sequence for Ensete ventricosum, the Drought-Tolerant Tree Against Hunger.</title>
        <authorList>
            <person name="Harrison J."/>
            <person name="Moore K.A."/>
            <person name="Paszkiewicz K."/>
            <person name="Jones T."/>
            <person name="Grant M."/>
            <person name="Ambacheew D."/>
            <person name="Muzemil S."/>
            <person name="Studholme D.J."/>
        </authorList>
    </citation>
    <scope>NUCLEOTIDE SEQUENCE [LARGE SCALE GENOMIC DNA]</scope>
</reference>
<dbReference type="Proteomes" id="UP000287651">
    <property type="component" value="Unassembled WGS sequence"/>
</dbReference>
<dbReference type="PROSITE" id="PS51257">
    <property type="entry name" value="PROKAR_LIPOPROTEIN"/>
    <property type="match status" value="1"/>
</dbReference>
<dbReference type="AlphaFoldDB" id="A0A426YYF6"/>
<accession>A0A426YYF6</accession>
<name>A0A426YYF6_ENSVE</name>
<comment type="caution">
    <text evidence="1">The sequence shown here is derived from an EMBL/GenBank/DDBJ whole genome shotgun (WGS) entry which is preliminary data.</text>
</comment>
<protein>
    <submittedName>
        <fullName evidence="1">Uncharacterized protein</fullName>
    </submittedName>
</protein>
<dbReference type="EMBL" id="AMZH03009490">
    <property type="protein sequence ID" value="RRT56734.1"/>
    <property type="molecule type" value="Genomic_DNA"/>
</dbReference>
<sequence length="171" mass="19194">MLPRSVSHGHKHSMLGPLSATVLGLSCCLRFPSGSSKRSQRSSGNINPVAIHVKVAACLCAGKDNFSVPSPLTHWKEKIHVHQKQTFQDCYVPYLSWHVDSCTCSEENLYGWKLVRHGASLIVPFIVSFMELVRWMCFAFKYVEQVFAGPGPCALVRPLRNLFGTERDWFG</sequence>
<evidence type="ECO:0000313" key="1">
    <source>
        <dbReference type="EMBL" id="RRT56734.1"/>
    </source>
</evidence>
<proteinExistence type="predicted"/>
<gene>
    <name evidence="1" type="ORF">B296_00020975</name>
</gene>